<proteinExistence type="predicted"/>
<dbReference type="EMBL" id="JAMYWD010000010">
    <property type="protein sequence ID" value="KAJ4959055.1"/>
    <property type="molecule type" value="Genomic_DNA"/>
</dbReference>
<keyword evidence="1" id="KW-0175">Coiled coil</keyword>
<gene>
    <name evidence="2" type="ORF">NE237_026166</name>
</gene>
<dbReference type="AlphaFoldDB" id="A0A9Q0H4E2"/>
<protein>
    <submittedName>
        <fullName evidence="2">Uncharacterized protein</fullName>
    </submittedName>
</protein>
<dbReference type="Proteomes" id="UP001141806">
    <property type="component" value="Unassembled WGS sequence"/>
</dbReference>
<name>A0A9Q0H4E2_9MAGN</name>
<evidence type="ECO:0000313" key="2">
    <source>
        <dbReference type="EMBL" id="KAJ4959055.1"/>
    </source>
</evidence>
<feature type="coiled-coil region" evidence="1">
    <location>
        <begin position="19"/>
        <end position="46"/>
    </location>
</feature>
<evidence type="ECO:0000313" key="3">
    <source>
        <dbReference type="Proteomes" id="UP001141806"/>
    </source>
</evidence>
<organism evidence="2 3">
    <name type="scientific">Protea cynaroides</name>
    <dbReference type="NCBI Taxonomy" id="273540"/>
    <lineage>
        <taxon>Eukaryota</taxon>
        <taxon>Viridiplantae</taxon>
        <taxon>Streptophyta</taxon>
        <taxon>Embryophyta</taxon>
        <taxon>Tracheophyta</taxon>
        <taxon>Spermatophyta</taxon>
        <taxon>Magnoliopsida</taxon>
        <taxon>Proteales</taxon>
        <taxon>Proteaceae</taxon>
        <taxon>Protea</taxon>
    </lineage>
</organism>
<evidence type="ECO:0000256" key="1">
    <source>
        <dbReference type="SAM" id="Coils"/>
    </source>
</evidence>
<comment type="caution">
    <text evidence="2">The sequence shown here is derived from an EMBL/GenBank/DDBJ whole genome shotgun (WGS) entry which is preliminary data.</text>
</comment>
<reference evidence="2" key="1">
    <citation type="journal article" date="2023" name="Plant J.">
        <title>The genome of the king protea, Protea cynaroides.</title>
        <authorList>
            <person name="Chang J."/>
            <person name="Duong T.A."/>
            <person name="Schoeman C."/>
            <person name="Ma X."/>
            <person name="Roodt D."/>
            <person name="Barker N."/>
            <person name="Li Z."/>
            <person name="Van de Peer Y."/>
            <person name="Mizrachi E."/>
        </authorList>
    </citation>
    <scope>NUCLEOTIDE SEQUENCE</scope>
    <source>
        <tissue evidence="2">Young leaves</tissue>
    </source>
</reference>
<sequence>MQGKTICQYSKYCRTTKKIVLKEQRKKRLRQEVDDKKEDVKKAKGNIVCGTAGLVSPKVEEMLFVAAVKKEEPVATIAYKWFVSAGSMCFPFSGSGLGSYGTCL</sequence>
<keyword evidence="3" id="KW-1185">Reference proteome</keyword>
<accession>A0A9Q0H4E2</accession>